<comment type="caution">
    <text evidence="3">The sequence shown here is derived from an EMBL/GenBank/DDBJ whole genome shotgun (WGS) entry which is preliminary data.</text>
</comment>
<dbReference type="AlphaFoldDB" id="A0A0X8F8G6"/>
<gene>
    <name evidence="4" type="ORF">CYJ27_06485</name>
    <name evidence="3" type="ORF">HMPREF3187_00503</name>
</gene>
<dbReference type="GO" id="GO:0006352">
    <property type="term" value="P:DNA-templated transcription initiation"/>
    <property type="evidence" value="ECO:0007669"/>
    <property type="project" value="InterPro"/>
</dbReference>
<dbReference type="KEGG" id="acg:AWM71_04035"/>
<dbReference type="SUPFAM" id="SSF88946">
    <property type="entry name" value="Sigma2 domain of RNA polymerase sigma factors"/>
    <property type="match status" value="1"/>
</dbReference>
<dbReference type="Proteomes" id="UP000234775">
    <property type="component" value="Unassembled WGS sequence"/>
</dbReference>
<evidence type="ECO:0000313" key="6">
    <source>
        <dbReference type="Proteomes" id="UP000234775"/>
    </source>
</evidence>
<dbReference type="RefSeq" id="WP_060776768.1">
    <property type="nucleotide sequence ID" value="NZ_CP014159.1"/>
</dbReference>
<accession>A0A0X8F8G6</accession>
<organism evidence="3 5">
    <name type="scientific">Aerococcus christensenii</name>
    <dbReference type="NCBI Taxonomy" id="87541"/>
    <lineage>
        <taxon>Bacteria</taxon>
        <taxon>Bacillati</taxon>
        <taxon>Bacillota</taxon>
        <taxon>Bacilli</taxon>
        <taxon>Lactobacillales</taxon>
        <taxon>Aerococcaceae</taxon>
        <taxon>Aerococcus</taxon>
    </lineage>
</organism>
<dbReference type="GO" id="GO:0003677">
    <property type="term" value="F:DNA binding"/>
    <property type="evidence" value="ECO:0007669"/>
    <property type="project" value="InterPro"/>
</dbReference>
<dbReference type="Proteomes" id="UP000070422">
    <property type="component" value="Unassembled WGS sequence"/>
</dbReference>
<evidence type="ECO:0000256" key="2">
    <source>
        <dbReference type="ARBA" id="ARBA00023163"/>
    </source>
</evidence>
<dbReference type="STRING" id="87541.AWM71_04035"/>
<dbReference type="Gene3D" id="1.10.10.10">
    <property type="entry name" value="Winged helix-like DNA-binding domain superfamily/Winged helix DNA-binding domain"/>
    <property type="match status" value="1"/>
</dbReference>
<reference evidence="4 6" key="2">
    <citation type="submission" date="2017-12" db="EMBL/GenBank/DDBJ databases">
        <title>Phylogenetic diversity of female urinary microbiome.</title>
        <authorList>
            <person name="Thomas-White K."/>
            <person name="Wolfe A.J."/>
        </authorList>
    </citation>
    <scope>NUCLEOTIDE SEQUENCE [LARGE SCALE GENOMIC DNA]</scope>
    <source>
        <strain evidence="4 6">UMB0844</strain>
    </source>
</reference>
<name>A0A0X8F8G6_9LACT</name>
<keyword evidence="1" id="KW-0805">Transcription regulation</keyword>
<evidence type="ECO:0000313" key="4">
    <source>
        <dbReference type="EMBL" id="PKY91088.1"/>
    </source>
</evidence>
<dbReference type="GO" id="GO:0003700">
    <property type="term" value="F:DNA-binding transcription factor activity"/>
    <property type="evidence" value="ECO:0007669"/>
    <property type="project" value="InterPro"/>
</dbReference>
<dbReference type="EMBL" id="LSCQ01000024">
    <property type="protein sequence ID" value="KXB37596.1"/>
    <property type="molecule type" value="Genomic_DNA"/>
</dbReference>
<keyword evidence="2" id="KW-0804">Transcription</keyword>
<dbReference type="InterPro" id="IPR013325">
    <property type="entry name" value="RNA_pol_sigma_r2"/>
</dbReference>
<reference evidence="3 5" key="1">
    <citation type="submission" date="2016-01" db="EMBL/GenBank/DDBJ databases">
        <authorList>
            <person name="Oliw E.H."/>
        </authorList>
    </citation>
    <scope>NUCLEOTIDE SEQUENCE [LARGE SCALE GENOMIC DNA]</scope>
    <source>
        <strain evidence="3 5">KA00635</strain>
    </source>
</reference>
<sequence>MNNFKEYDHIEDRELMIAFFENNDQIAFEALLHRYQPTIYYFFNKYRFWIEDFQEYFQLASLCFFQVIVEKYKKQEEYSLKAALGKRIESRLIDMKRQQGRMKRIPKDKVVYYEGMVDEDTGTNIFFNSMPQSTYPTPESALFVKEKYKAYLMRLSPLEKQVLEKYIQKKTDQEIAEELSTSSDVVKRAYYRLCHKWHKHD</sequence>
<dbReference type="OrthoDB" id="1767844at2"/>
<dbReference type="InterPro" id="IPR016032">
    <property type="entry name" value="Sig_transdc_resp-reg_C-effctor"/>
</dbReference>
<dbReference type="Gene3D" id="1.10.1740.10">
    <property type="match status" value="1"/>
</dbReference>
<evidence type="ECO:0000256" key="1">
    <source>
        <dbReference type="ARBA" id="ARBA00023015"/>
    </source>
</evidence>
<keyword evidence="6" id="KW-1185">Reference proteome</keyword>
<dbReference type="SUPFAM" id="SSF46894">
    <property type="entry name" value="C-terminal effector domain of the bipartite response regulators"/>
    <property type="match status" value="1"/>
</dbReference>
<dbReference type="InterPro" id="IPR036388">
    <property type="entry name" value="WH-like_DNA-bd_sf"/>
</dbReference>
<proteinExistence type="predicted"/>
<dbReference type="PATRIC" id="fig|87541.4.peg.505"/>
<evidence type="ECO:0000313" key="5">
    <source>
        <dbReference type="Proteomes" id="UP000070422"/>
    </source>
</evidence>
<evidence type="ECO:0000313" key="3">
    <source>
        <dbReference type="EMBL" id="KXB37596.1"/>
    </source>
</evidence>
<dbReference type="EMBL" id="PKGZ01000005">
    <property type="protein sequence ID" value="PKY91088.1"/>
    <property type="molecule type" value="Genomic_DNA"/>
</dbReference>
<protein>
    <submittedName>
        <fullName evidence="3">RNA polymerase sigma factor, sigma-70 family</fullName>
    </submittedName>
</protein>